<feature type="transmembrane region" description="Helical" evidence="1">
    <location>
        <begin position="55"/>
        <end position="76"/>
    </location>
</feature>
<dbReference type="Proteomes" id="UP000598146">
    <property type="component" value="Unassembled WGS sequence"/>
</dbReference>
<accession>A0A931CB67</accession>
<evidence type="ECO:0000313" key="2">
    <source>
        <dbReference type="EMBL" id="MBG0561670.1"/>
    </source>
</evidence>
<feature type="transmembrane region" description="Helical" evidence="1">
    <location>
        <begin position="26"/>
        <end position="49"/>
    </location>
</feature>
<proteinExistence type="predicted"/>
<sequence>MSIAPEQVEAPARDAVLFRSSPARTFIMVFAALMVAYLAVSPIVGWIAGDSGDPWWVTALQAVVIGATVAGAYALSARAALPTWVRVSAGGLELAAQDSDPILLAWPDVAAVVIRRDGLRTVLEVVPADLDSVHPVQDADHGEPLLVDTARGPAFTADLTQIWPSPRALRRELDRRMRAAGKA</sequence>
<dbReference type="RefSeq" id="WP_196413479.1">
    <property type="nucleotide sequence ID" value="NZ_JADQTO010000004.1"/>
</dbReference>
<dbReference type="AlphaFoldDB" id="A0A931CB67"/>
<keyword evidence="1" id="KW-0812">Transmembrane</keyword>
<evidence type="ECO:0008006" key="4">
    <source>
        <dbReference type="Google" id="ProtNLM"/>
    </source>
</evidence>
<keyword evidence="1" id="KW-0472">Membrane</keyword>
<gene>
    <name evidence="2" type="ORF">I4J89_09370</name>
</gene>
<evidence type="ECO:0000256" key="1">
    <source>
        <dbReference type="SAM" id="Phobius"/>
    </source>
</evidence>
<keyword evidence="1" id="KW-1133">Transmembrane helix</keyword>
<evidence type="ECO:0000313" key="3">
    <source>
        <dbReference type="Proteomes" id="UP000598146"/>
    </source>
</evidence>
<organism evidence="2 3">
    <name type="scientific">Actinoplanes aureus</name>
    <dbReference type="NCBI Taxonomy" id="2792083"/>
    <lineage>
        <taxon>Bacteria</taxon>
        <taxon>Bacillati</taxon>
        <taxon>Actinomycetota</taxon>
        <taxon>Actinomycetes</taxon>
        <taxon>Micromonosporales</taxon>
        <taxon>Micromonosporaceae</taxon>
        <taxon>Actinoplanes</taxon>
    </lineage>
</organism>
<protein>
    <recommendedName>
        <fullName evidence="4">PH domain-containing protein</fullName>
    </recommendedName>
</protein>
<reference evidence="2" key="1">
    <citation type="submission" date="2020-11" db="EMBL/GenBank/DDBJ databases">
        <title>Isolation and identification of active actinomycetes.</title>
        <authorList>
            <person name="Sun X."/>
        </authorList>
    </citation>
    <scope>NUCLEOTIDE SEQUENCE</scope>
    <source>
        <strain evidence="2">NEAU-A11</strain>
    </source>
</reference>
<dbReference type="EMBL" id="JADQTO010000004">
    <property type="protein sequence ID" value="MBG0561670.1"/>
    <property type="molecule type" value="Genomic_DNA"/>
</dbReference>
<keyword evidence="3" id="KW-1185">Reference proteome</keyword>
<comment type="caution">
    <text evidence="2">The sequence shown here is derived from an EMBL/GenBank/DDBJ whole genome shotgun (WGS) entry which is preliminary data.</text>
</comment>
<name>A0A931CB67_9ACTN</name>